<feature type="compositionally biased region" description="Low complexity" evidence="1">
    <location>
        <begin position="443"/>
        <end position="458"/>
    </location>
</feature>
<dbReference type="STRING" id="37992.A0A4Z0Y3Q5"/>
<protein>
    <submittedName>
        <fullName evidence="2">Uncharacterized protein</fullName>
    </submittedName>
</protein>
<accession>A0A4Z0Y3Q5</accession>
<dbReference type="Proteomes" id="UP000297716">
    <property type="component" value="Unassembled WGS sequence"/>
</dbReference>
<reference evidence="2 3" key="1">
    <citation type="submission" date="2019-03" db="EMBL/GenBank/DDBJ databases">
        <title>Draft genome sequence of Xylaria hypoxylon DSM 108379, a ubiquitous saprotrophic-parasitic fungi on hardwood.</title>
        <authorList>
            <person name="Buettner E."/>
            <person name="Leonhardt S."/>
            <person name="Gebauer A.M."/>
            <person name="Liers C."/>
            <person name="Hofrichter M."/>
            <person name="Kellner H."/>
        </authorList>
    </citation>
    <scope>NUCLEOTIDE SEQUENCE [LARGE SCALE GENOMIC DNA]</scope>
    <source>
        <strain evidence="2 3">DSM 108379</strain>
    </source>
</reference>
<organism evidence="2 3">
    <name type="scientific">Xylaria hypoxylon</name>
    <dbReference type="NCBI Taxonomy" id="37992"/>
    <lineage>
        <taxon>Eukaryota</taxon>
        <taxon>Fungi</taxon>
        <taxon>Dikarya</taxon>
        <taxon>Ascomycota</taxon>
        <taxon>Pezizomycotina</taxon>
        <taxon>Sordariomycetes</taxon>
        <taxon>Xylariomycetidae</taxon>
        <taxon>Xylariales</taxon>
        <taxon>Xylariaceae</taxon>
        <taxon>Xylaria</taxon>
    </lineage>
</organism>
<proteinExistence type="predicted"/>
<feature type="region of interest" description="Disordered" evidence="1">
    <location>
        <begin position="443"/>
        <end position="469"/>
    </location>
</feature>
<gene>
    <name evidence="2" type="ORF">E0Z10_g10147</name>
</gene>
<comment type="caution">
    <text evidence="2">The sequence shown here is derived from an EMBL/GenBank/DDBJ whole genome shotgun (WGS) entry which is preliminary data.</text>
</comment>
<evidence type="ECO:0000313" key="3">
    <source>
        <dbReference type="Proteomes" id="UP000297716"/>
    </source>
</evidence>
<evidence type="ECO:0000313" key="2">
    <source>
        <dbReference type="EMBL" id="TGJ78619.1"/>
    </source>
</evidence>
<evidence type="ECO:0000256" key="1">
    <source>
        <dbReference type="SAM" id="MobiDB-lite"/>
    </source>
</evidence>
<name>A0A4Z0Y3Q5_9PEZI</name>
<dbReference type="EMBL" id="SKBN01000368">
    <property type="protein sequence ID" value="TGJ78619.1"/>
    <property type="molecule type" value="Genomic_DNA"/>
</dbReference>
<keyword evidence="3" id="KW-1185">Reference proteome</keyword>
<dbReference type="OrthoDB" id="2992173at2759"/>
<sequence length="1346" mass="149078">MAPSHPVTARVLIPMKLDAFVLNSAVCSGTGADQAKIAPITAPNYTYLRLDDTLLRPDVLDHVDLHHTAPSQYNSRFTNLGTGATRANREGVYLHWTLPRPYRAGSMKDDQSGRSSDADVSAPKFFDLPTRWLVIRALDKDTVKPESARDSVPDITAWVVEGDRQWELDELDVNVDLQVDVSPFISSGEGVDLEEQAEVFIGAKTPLADWKGEKSDDTIKRAKLSMLQSSNPLFADYQPHNSNVFSIVDTFAYTSTSSDTTENQKTEKKLTAATAGYYVLGWHSEENHDLFATVSKSRASRLQELGMALKSEVGAGNWSKSPNCTRSLCHAALYDVKWNVNDKPPTVLVDRYASILNRRVGSAVSVGATSLDALIAFIAAQKASSTTTNRSGGTADDSSEKSTKELEEIIFAMQGLLHAHDDGVDSRLEAADQVSNWNYSRSDGGSVFHSSSSSPGTSNKMNDDGNADKINTLNHMQTQLDATRRAQRQTRWNLFSLWWKCITNSSRDNTKYKEEVNQQSDYLKKLQTLSASLETRIASIAVNAKKTAGDYFHEQRDPTLLVAGIPSAWPYDFRDKLEVRLDSQTVGLPKGIFMTDDIEAFIEDAAFALPISLRSAAKALMTEFIALGQDDDSVSSSSTIVDSSEVYPLYHDQGWNPSDDINAPWRDNWNETQPWSPLFLEWGTREPLIRGGIRSDIVLYELKEALAKDIRLLSGRALILPQPAMTLQALVAQIISNTTDEELRQAGISRDQVRKLQDGLYHLPFISAPLAGFHDHLATRSLGNHVKPNNRLSSDKLEPIDQAVREDAGLTKEVLRSIQTHTNPAPYAFLTDFSSNHASPFKPAVHGQFKFTKLNIIDKFGQAIHAINPTPRPRSQGIPPLYPCISDFYEPQVVLNEDGTVHRANTVTEEDQGGRCRYIQVPPHINQPVRFNGAFVTREQSKIGGKGYWRPAADEDIPIWGWIVVNRADNGLQFFCADGSFYCEVRLGGPSETQETKWLPFGPPTLITDSPADGATTRQFKAFVSQFSSPQYLRAFAETVELALQNLPAAPKSYADHLNAAIGKPLALVNMAWSLELAAPEYTNQSCLFNESADAKPESLGDHMWQVKLGDNQRAFDGLVAYFKARDDQDTGAGEDTTTPLFDYETFYTYYHRHDVHQQSSVHGDTGRSSGPLCPITNVNYPAFKSFWLDPLKYEGDYERYYIDRCRKLTAFAAVLDPFTSVHAFSSFFPMGPLVIPGDVAPFQQEFSLQAGHSSETIVPGSAVPIPALKEGDWAWLQPYNVSAAADGEDADAEDDQAYMPLGLSMLVDGRPRLEPGPYTAIEGFLQLKTPMLRQTSNEGDSNQDT</sequence>